<dbReference type="GO" id="GO:0009055">
    <property type="term" value="F:electron transfer activity"/>
    <property type="evidence" value="ECO:0007669"/>
    <property type="project" value="TreeGrafter"/>
</dbReference>
<sequence length="175" mass="19696">MYIPLLRPFLRPFLRSPTVPLTVHLPRHPLAVRTITTSVPRLHDHSHSHQIPSNKISIIFHKDQSSPITVPAYVGDTILNVAHRHDIELEGACEGVCACSTCHCILSSYLFDKLEDEGKGASEDEEDMLDMAFGLEENSRLGCQIVLTKEMDGEVFRQPFATRNFYVDGHVPKPH</sequence>
<evidence type="ECO:0000313" key="10">
    <source>
        <dbReference type="EMBL" id="GMH83099.1"/>
    </source>
</evidence>
<reference evidence="11" key="1">
    <citation type="journal article" date="2023" name="Commun. Biol.">
        <title>Genome analysis of Parmales, the sister group of diatoms, reveals the evolutionary specialization of diatoms from phago-mixotrophs to photoautotrophs.</title>
        <authorList>
            <person name="Ban H."/>
            <person name="Sato S."/>
            <person name="Yoshikawa S."/>
            <person name="Yamada K."/>
            <person name="Nakamura Y."/>
            <person name="Ichinomiya M."/>
            <person name="Sato N."/>
            <person name="Blanc-Mathieu R."/>
            <person name="Endo H."/>
            <person name="Kuwata A."/>
            <person name="Ogata H."/>
        </authorList>
    </citation>
    <scope>NUCLEOTIDE SEQUENCE [LARGE SCALE GENOMIC DNA]</scope>
    <source>
        <strain evidence="11">NIES 3699</strain>
    </source>
</reference>
<evidence type="ECO:0000256" key="3">
    <source>
        <dbReference type="ARBA" id="ARBA00022714"/>
    </source>
</evidence>
<dbReference type="PANTHER" id="PTHR23426:SF72">
    <property type="entry name" value="2FE-2S FERREDOXIN-TYPE DOMAIN-CONTAINING PROTEIN"/>
    <property type="match status" value="1"/>
</dbReference>
<dbReference type="InterPro" id="IPR001055">
    <property type="entry name" value="Adrenodoxin-like"/>
</dbReference>
<keyword evidence="2" id="KW-0813">Transport</keyword>
<feature type="domain" description="2Fe-2S ferredoxin-type" evidence="9">
    <location>
        <begin position="54"/>
        <end position="161"/>
    </location>
</feature>
<accession>A0A9W7B351</accession>
<evidence type="ECO:0000256" key="8">
    <source>
        <dbReference type="ARBA" id="ARBA00034078"/>
    </source>
</evidence>
<evidence type="ECO:0000256" key="6">
    <source>
        <dbReference type="ARBA" id="ARBA00023004"/>
    </source>
</evidence>
<name>A0A9W7B351_9STRA</name>
<keyword evidence="4" id="KW-0479">Metal-binding</keyword>
<dbReference type="Pfam" id="PF00111">
    <property type="entry name" value="Fer2"/>
    <property type="match status" value="1"/>
</dbReference>
<comment type="caution">
    <text evidence="10">The sequence shown here is derived from an EMBL/GenBank/DDBJ whole genome shotgun (WGS) entry which is preliminary data.</text>
</comment>
<keyword evidence="7" id="KW-0411">Iron-sulfur</keyword>
<evidence type="ECO:0000256" key="1">
    <source>
        <dbReference type="ARBA" id="ARBA00010914"/>
    </source>
</evidence>
<dbReference type="GO" id="GO:0005739">
    <property type="term" value="C:mitochondrion"/>
    <property type="evidence" value="ECO:0007669"/>
    <property type="project" value="TreeGrafter"/>
</dbReference>
<dbReference type="EMBL" id="BRXX01000022">
    <property type="protein sequence ID" value="GMH83099.1"/>
    <property type="molecule type" value="Genomic_DNA"/>
</dbReference>
<evidence type="ECO:0000256" key="7">
    <source>
        <dbReference type="ARBA" id="ARBA00023014"/>
    </source>
</evidence>
<dbReference type="GO" id="GO:0140647">
    <property type="term" value="P:P450-containing electron transport chain"/>
    <property type="evidence" value="ECO:0007669"/>
    <property type="project" value="InterPro"/>
</dbReference>
<dbReference type="InterPro" id="IPR001041">
    <property type="entry name" value="2Fe-2S_ferredoxin-type"/>
</dbReference>
<dbReference type="Gene3D" id="3.10.20.30">
    <property type="match status" value="1"/>
</dbReference>
<protein>
    <recommendedName>
        <fullName evidence="9">2Fe-2S ferredoxin-type domain-containing protein</fullName>
    </recommendedName>
</protein>
<evidence type="ECO:0000256" key="5">
    <source>
        <dbReference type="ARBA" id="ARBA00022982"/>
    </source>
</evidence>
<keyword evidence="6" id="KW-0408">Iron</keyword>
<keyword evidence="5" id="KW-0249">Electron transport</keyword>
<proteinExistence type="inferred from homology"/>
<evidence type="ECO:0000313" key="11">
    <source>
        <dbReference type="Proteomes" id="UP001165160"/>
    </source>
</evidence>
<dbReference type="Proteomes" id="UP001165160">
    <property type="component" value="Unassembled WGS sequence"/>
</dbReference>
<dbReference type="InterPro" id="IPR036010">
    <property type="entry name" value="2Fe-2S_ferredoxin-like_sf"/>
</dbReference>
<dbReference type="PROSITE" id="PS51085">
    <property type="entry name" value="2FE2S_FER_2"/>
    <property type="match status" value="1"/>
</dbReference>
<comment type="similarity">
    <text evidence="1">Belongs to the adrenodoxin/putidaredoxin family.</text>
</comment>
<evidence type="ECO:0000259" key="9">
    <source>
        <dbReference type="PROSITE" id="PS51085"/>
    </source>
</evidence>
<comment type="cofactor">
    <cofactor evidence="8">
        <name>[2Fe-2S] cluster</name>
        <dbReference type="ChEBI" id="CHEBI:190135"/>
    </cofactor>
</comment>
<dbReference type="PANTHER" id="PTHR23426">
    <property type="entry name" value="FERREDOXIN/ADRENODOXIN"/>
    <property type="match status" value="1"/>
</dbReference>
<dbReference type="AlphaFoldDB" id="A0A9W7B351"/>
<keyword evidence="11" id="KW-1185">Reference proteome</keyword>
<dbReference type="GO" id="GO:0051537">
    <property type="term" value="F:2 iron, 2 sulfur cluster binding"/>
    <property type="evidence" value="ECO:0007669"/>
    <property type="project" value="UniProtKB-KW"/>
</dbReference>
<dbReference type="CDD" id="cd00207">
    <property type="entry name" value="fer2"/>
    <property type="match status" value="1"/>
</dbReference>
<dbReference type="GO" id="GO:0046872">
    <property type="term" value="F:metal ion binding"/>
    <property type="evidence" value="ECO:0007669"/>
    <property type="project" value="UniProtKB-KW"/>
</dbReference>
<evidence type="ECO:0000256" key="4">
    <source>
        <dbReference type="ARBA" id="ARBA00022723"/>
    </source>
</evidence>
<evidence type="ECO:0000256" key="2">
    <source>
        <dbReference type="ARBA" id="ARBA00022448"/>
    </source>
</evidence>
<dbReference type="InterPro" id="IPR012675">
    <property type="entry name" value="Beta-grasp_dom_sf"/>
</dbReference>
<gene>
    <name evidence="10" type="ORF">TrVE_jg555</name>
</gene>
<dbReference type="SUPFAM" id="SSF54292">
    <property type="entry name" value="2Fe-2S ferredoxin-like"/>
    <property type="match status" value="1"/>
</dbReference>
<keyword evidence="3" id="KW-0001">2Fe-2S</keyword>
<organism evidence="10 11">
    <name type="scientific">Triparma verrucosa</name>
    <dbReference type="NCBI Taxonomy" id="1606542"/>
    <lineage>
        <taxon>Eukaryota</taxon>
        <taxon>Sar</taxon>
        <taxon>Stramenopiles</taxon>
        <taxon>Ochrophyta</taxon>
        <taxon>Bolidophyceae</taxon>
        <taxon>Parmales</taxon>
        <taxon>Triparmaceae</taxon>
        <taxon>Triparma</taxon>
    </lineage>
</organism>